<dbReference type="SUPFAM" id="SSF52777">
    <property type="entry name" value="CoA-dependent acyltransferases"/>
    <property type="match status" value="1"/>
</dbReference>
<dbReference type="InterPro" id="IPR042099">
    <property type="entry name" value="ANL_N_sf"/>
</dbReference>
<dbReference type="SUPFAM" id="SSF56801">
    <property type="entry name" value="Acetyl-CoA synthetase-like"/>
    <property type="match status" value="1"/>
</dbReference>
<evidence type="ECO:0000313" key="5">
    <source>
        <dbReference type="EMBL" id="KAK0616207.1"/>
    </source>
</evidence>
<dbReference type="EMBL" id="JAULSU010000005">
    <property type="protein sequence ID" value="KAK0616207.1"/>
    <property type="molecule type" value="Genomic_DNA"/>
</dbReference>
<dbReference type="PANTHER" id="PTHR43201">
    <property type="entry name" value="ACYL-COA SYNTHETASE"/>
    <property type="match status" value="1"/>
</dbReference>
<dbReference type="Gene3D" id="3.40.50.12780">
    <property type="entry name" value="N-terminal domain of ligase-like"/>
    <property type="match status" value="1"/>
</dbReference>
<gene>
    <name evidence="5" type="ORF">B0T14DRAFT_546617</name>
</gene>
<dbReference type="Pfam" id="PF00501">
    <property type="entry name" value="AMP-binding"/>
    <property type="match status" value="1"/>
</dbReference>
<feature type="compositionally biased region" description="Pro residues" evidence="3">
    <location>
        <begin position="569"/>
        <end position="584"/>
    </location>
</feature>
<evidence type="ECO:0000313" key="6">
    <source>
        <dbReference type="Proteomes" id="UP001175000"/>
    </source>
</evidence>
<dbReference type="Gene3D" id="3.30.300.30">
    <property type="match status" value="1"/>
</dbReference>
<feature type="region of interest" description="Disordered" evidence="3">
    <location>
        <begin position="566"/>
        <end position="618"/>
    </location>
</feature>
<dbReference type="InterPro" id="IPR020845">
    <property type="entry name" value="AMP-binding_CS"/>
</dbReference>
<dbReference type="PROSITE" id="PS00455">
    <property type="entry name" value="AMP_BINDING"/>
    <property type="match status" value="1"/>
</dbReference>
<evidence type="ECO:0000256" key="2">
    <source>
        <dbReference type="ARBA" id="ARBA00022598"/>
    </source>
</evidence>
<dbReference type="SUPFAM" id="SSF47336">
    <property type="entry name" value="ACP-like"/>
    <property type="match status" value="1"/>
</dbReference>
<accession>A0AA40BWK9</accession>
<feature type="compositionally biased region" description="Low complexity" evidence="3">
    <location>
        <begin position="585"/>
        <end position="605"/>
    </location>
</feature>
<dbReference type="PANTHER" id="PTHR43201:SF5">
    <property type="entry name" value="MEDIUM-CHAIN ACYL-COA LIGASE ACSF2, MITOCHONDRIAL"/>
    <property type="match status" value="1"/>
</dbReference>
<comment type="caution">
    <text evidence="5">The sequence shown here is derived from an EMBL/GenBank/DDBJ whole genome shotgun (WGS) entry which is preliminary data.</text>
</comment>
<keyword evidence="6" id="KW-1185">Reference proteome</keyword>
<dbReference type="InterPro" id="IPR000873">
    <property type="entry name" value="AMP-dep_synth/lig_dom"/>
</dbReference>
<dbReference type="Proteomes" id="UP001175000">
    <property type="component" value="Unassembled WGS sequence"/>
</dbReference>
<proteinExistence type="inferred from homology"/>
<dbReference type="GO" id="GO:0006631">
    <property type="term" value="P:fatty acid metabolic process"/>
    <property type="evidence" value="ECO:0007669"/>
    <property type="project" value="TreeGrafter"/>
</dbReference>
<dbReference type="InterPro" id="IPR036736">
    <property type="entry name" value="ACP-like_sf"/>
</dbReference>
<reference evidence="5" key="1">
    <citation type="submission" date="2023-06" db="EMBL/GenBank/DDBJ databases">
        <title>Genome-scale phylogeny and comparative genomics of the fungal order Sordariales.</title>
        <authorList>
            <consortium name="Lawrence Berkeley National Laboratory"/>
            <person name="Hensen N."/>
            <person name="Bonometti L."/>
            <person name="Westerberg I."/>
            <person name="Brannstrom I.O."/>
            <person name="Guillou S."/>
            <person name="Cros-Aarteil S."/>
            <person name="Calhoun S."/>
            <person name="Haridas S."/>
            <person name="Kuo A."/>
            <person name="Mondo S."/>
            <person name="Pangilinan J."/>
            <person name="Riley R."/>
            <person name="Labutti K."/>
            <person name="Andreopoulos B."/>
            <person name="Lipzen A."/>
            <person name="Chen C."/>
            <person name="Yanf M."/>
            <person name="Daum C."/>
            <person name="Ng V."/>
            <person name="Clum A."/>
            <person name="Steindorff A."/>
            <person name="Ohm R."/>
            <person name="Martin F."/>
            <person name="Silar P."/>
            <person name="Natvig D."/>
            <person name="Lalanne C."/>
            <person name="Gautier V."/>
            <person name="Ament-Velasquez S.L."/>
            <person name="Kruys A."/>
            <person name="Hutchinson M.I."/>
            <person name="Powell A.J."/>
            <person name="Barry K."/>
            <person name="Miller A.N."/>
            <person name="Grigoriev I.V."/>
            <person name="Debuchy R."/>
            <person name="Gladieux P."/>
            <person name="Thoren M.H."/>
            <person name="Johannesson H."/>
        </authorList>
    </citation>
    <scope>NUCLEOTIDE SEQUENCE</scope>
    <source>
        <strain evidence="5">CBS 606.72</strain>
    </source>
</reference>
<sequence>MTMAVPSQEPHAAAPALSEAFGEEIDDHVATLWDIWTASATVTPEGEALVSMWQAESPTWEIAPIAPEDTNPPSYLRWSYRDIYTRASALASSLSTHGVKPGDRIAVFLWNSAEYALFLWAAAKLGAVFCPLDPRVITTDGAALLAATTPTVIVVQDEAGATSLPSLPNSSPLLIQCSGPLTPDFTPLTSLLSLCPLLTPIRSSSPVPPSALALIIFTSGTTSAPKGCPHTHSHILAQTHQYDANLDPDFIDRWLVHTPSSHIFAVNHMIRAWRLADAVILPAKSFSVQATLDGLVKEKGTIMSAVPTLIKALLGHPQFPGREHLKLRLVPIGGTVIMPEDIRLCKEGLGAEDAVQAFGMSEGAPTISWSRQDPLLKVNGGYHKGVGKALPGVRVRICKAGSREVVPRGETGEVHVGGPGVISGYLGGEQREVFYEDGVGNWLVTGDQGVMDGDGVVCIVGRYKDVIIRGGENISPVKMEIAIGELGILAQVVAAPDEVAGQVPVAVVKLAGGVEKKEVMAKCRELGPMFALGGVYTLEELGMEMFPMTPLGKIKKEVLRQEVARLRAPSPPPVPEPAPEPAPESTPEVVTNGHGHANGSNGHINGSKEISTNGHQETAVSPLAEQITTIWENLIGEKPALDDNISTYADSITLLRFCDRVQTLLGQRIYLQDFTEHDTIAKQALLIEQRSEESGQTKNTGSFKSLILDQTSAPSFNLNGITNHTNGSSKFTSPPSLNPITSLAYNRPPITLPLTAQEAALPSSALNAATTAGLPPSSIHSILRIKDSFHPFASGRRPQSYHNRTVFRVHNTPVSQIRSGLERALATRDVMRTILGVLPDGIPFHVVISPYEGYFGKVISTLEVDDEEELGVIAKDGSNEGHAGPFMARFQIVSVRLTGEVYLLATYSHSVFDALSLVAWHLDLNRYVKDPEMEEVKGLTPYRLWADMYHQFGGSLGALHSVEWNVRRLRGIGRFAERALWPKARTEGWMVAEEDEEVSARQVCREKVWEEDGGWEVNREVYAFPRHSRIVTLRGMQKLLREVGMSPAILMKAAIAIFNTLQTRSQYAIFNTWHAGRKWPFVPPWLASTLPPAMSIDGPTTEWIVELIEVIRPGETVSSFLKRMSDEDDALQQHVQAPWYKILELLGEEAATVMEAATRQAFVWEVNLGMTQGFNTGESEKTLEVVARHDWPDCGLFWGAFLLGSSDMFFVATWDTAQMGVGEVEGHCETMASVLRKLVKEGNWERPVADVFA</sequence>
<feature type="domain" description="AMP-dependent synthetase/ligase" evidence="4">
    <location>
        <begin position="74"/>
        <end position="426"/>
    </location>
</feature>
<feature type="compositionally biased region" description="Polar residues" evidence="3">
    <location>
        <begin position="608"/>
        <end position="618"/>
    </location>
</feature>
<dbReference type="Gene3D" id="3.30.559.30">
    <property type="entry name" value="Nonribosomal peptide synthetase, condensation domain"/>
    <property type="match status" value="1"/>
</dbReference>
<dbReference type="GO" id="GO:0031956">
    <property type="term" value="F:medium-chain fatty acid-CoA ligase activity"/>
    <property type="evidence" value="ECO:0007669"/>
    <property type="project" value="TreeGrafter"/>
</dbReference>
<evidence type="ECO:0000256" key="1">
    <source>
        <dbReference type="ARBA" id="ARBA00006432"/>
    </source>
</evidence>
<evidence type="ECO:0000259" key="4">
    <source>
        <dbReference type="Pfam" id="PF00501"/>
    </source>
</evidence>
<name>A0AA40BWK9_9PEZI</name>
<organism evidence="5 6">
    <name type="scientific">Immersiella caudata</name>
    <dbReference type="NCBI Taxonomy" id="314043"/>
    <lineage>
        <taxon>Eukaryota</taxon>
        <taxon>Fungi</taxon>
        <taxon>Dikarya</taxon>
        <taxon>Ascomycota</taxon>
        <taxon>Pezizomycotina</taxon>
        <taxon>Sordariomycetes</taxon>
        <taxon>Sordariomycetidae</taxon>
        <taxon>Sordariales</taxon>
        <taxon>Lasiosphaeriaceae</taxon>
        <taxon>Immersiella</taxon>
    </lineage>
</organism>
<comment type="similarity">
    <text evidence="1">Belongs to the ATP-dependent AMP-binding enzyme family.</text>
</comment>
<dbReference type="AlphaFoldDB" id="A0AA40BWK9"/>
<protein>
    <recommendedName>
        <fullName evidence="4">AMP-dependent synthetase/ligase domain-containing protein</fullName>
    </recommendedName>
</protein>
<keyword evidence="2" id="KW-0436">Ligase</keyword>
<dbReference type="InterPro" id="IPR045851">
    <property type="entry name" value="AMP-bd_C_sf"/>
</dbReference>
<evidence type="ECO:0000256" key="3">
    <source>
        <dbReference type="SAM" id="MobiDB-lite"/>
    </source>
</evidence>